<comment type="caution">
    <text evidence="1">The sequence shown here is derived from an EMBL/GenBank/DDBJ whole genome shotgun (WGS) entry which is preliminary data.</text>
</comment>
<proteinExistence type="predicted"/>
<dbReference type="Proteomes" id="UP000732377">
    <property type="component" value="Unassembled WGS sequence"/>
</dbReference>
<protein>
    <recommendedName>
        <fullName evidence="3">AdoMet activation domain-containing protein</fullName>
    </recommendedName>
</protein>
<dbReference type="InterPro" id="IPR017342">
    <property type="entry name" value="S-AdoMet-dep_Met_synth_prd"/>
</dbReference>
<evidence type="ECO:0008006" key="3">
    <source>
        <dbReference type="Google" id="ProtNLM"/>
    </source>
</evidence>
<organism evidence="1 2">
    <name type="scientific">Symbiobacterium thermophilum</name>
    <dbReference type="NCBI Taxonomy" id="2734"/>
    <lineage>
        <taxon>Bacteria</taxon>
        <taxon>Bacillati</taxon>
        <taxon>Bacillota</taxon>
        <taxon>Clostridia</taxon>
        <taxon>Eubacteriales</taxon>
        <taxon>Symbiobacteriaceae</taxon>
        <taxon>Symbiobacterium</taxon>
    </lineage>
</organism>
<evidence type="ECO:0000313" key="2">
    <source>
        <dbReference type="Proteomes" id="UP000732377"/>
    </source>
</evidence>
<gene>
    <name evidence="1" type="ORF">CWE10_14695</name>
</gene>
<dbReference type="AlphaFoldDB" id="A0A953LIM4"/>
<dbReference type="GO" id="GO:0008705">
    <property type="term" value="F:methionine synthase activity"/>
    <property type="evidence" value="ECO:0007669"/>
    <property type="project" value="InterPro"/>
</dbReference>
<dbReference type="SUPFAM" id="SSF56507">
    <property type="entry name" value="Methionine synthase activation domain-like"/>
    <property type="match status" value="1"/>
</dbReference>
<dbReference type="InterPro" id="IPR037010">
    <property type="entry name" value="VitB12-dep_Met_synth_activ_sf"/>
</dbReference>
<dbReference type="PIRSF" id="PIRSF037984">
    <property type="entry name" value="Met_synth_TM0269_prd"/>
    <property type="match status" value="1"/>
</dbReference>
<evidence type="ECO:0000313" key="1">
    <source>
        <dbReference type="EMBL" id="MBY6277431.1"/>
    </source>
</evidence>
<accession>A0A953LIM4</accession>
<name>A0A953LIM4_SYMTR</name>
<sequence>MGYKEGRTRLGARELALVERGIALTREAAAPAASAAYCAVTVAEDRVSAAVPGVAWQSRSLARLLAGADAASLVAVTLGAGVDELIRDLFAREEFALATIVDAAGSALVHGLAEWVRGALLRQAEAAGRAAGLTPLYGPGYGDWPVEEQAALAVLAGGDAIGLRCTETCYLVPQKSLVGLLGWLPPGGRDRTAAGCARCTLADCAYRVRTSRR</sequence>
<dbReference type="Gene3D" id="3.40.109.40">
    <property type="match status" value="1"/>
</dbReference>
<dbReference type="EMBL" id="PIUK01000178">
    <property type="protein sequence ID" value="MBY6277431.1"/>
    <property type="molecule type" value="Genomic_DNA"/>
</dbReference>
<reference evidence="1" key="1">
    <citation type="submission" date="2017-11" db="EMBL/GenBank/DDBJ databases">
        <title>Three new genomes from thermophilic consortium.</title>
        <authorList>
            <person name="Quaggio R."/>
            <person name="Amgarten D."/>
            <person name="Setubal J.C."/>
        </authorList>
    </citation>
    <scope>NUCLEOTIDE SEQUENCE</scope>
    <source>
        <strain evidence="1">ZCTH01-B2</strain>
    </source>
</reference>